<evidence type="ECO:0000259" key="2">
    <source>
        <dbReference type="Pfam" id="PF26247"/>
    </source>
</evidence>
<feature type="transmembrane region" description="Helical" evidence="1">
    <location>
        <begin position="6"/>
        <end position="26"/>
    </location>
</feature>
<evidence type="ECO:0000256" key="1">
    <source>
        <dbReference type="SAM" id="Phobius"/>
    </source>
</evidence>
<keyword evidence="1" id="KW-0472">Membrane</keyword>
<dbReference type="RefSeq" id="WP_353714789.1">
    <property type="nucleotide sequence ID" value="NZ_CP159307.1"/>
</dbReference>
<dbReference type="InterPro" id="IPR058371">
    <property type="entry name" value="DUF8058"/>
</dbReference>
<feature type="transmembrane region" description="Helical" evidence="1">
    <location>
        <begin position="71"/>
        <end position="93"/>
    </location>
</feature>
<sequence length="126" mass="13464">MDFILAILMVIIGAGIPAYWLIYWASGRLPRGFRTVVNGGYIVFHILAELVAAGLCLAAGAVILFHGFPQAGALVFLASGALIYAGVNSLGWSTLNDRRMVIIFLLVSLIAVSAAFYAQSGWQQFG</sequence>
<protein>
    <recommendedName>
        <fullName evidence="2">DUF8058 domain-containing protein</fullName>
    </recommendedName>
</protein>
<reference evidence="3" key="1">
    <citation type="submission" date="2024-06" db="EMBL/GenBank/DDBJ databases">
        <title>A Novel Isolate, Dehalogenimonas sp. Strain 4OHTPN, Dechlorinates Aromatic 4 Hydroxy chlorothalonil by a Novel Reductive Dehalogenase.</title>
        <authorList>
            <person name="Liu G."/>
        </authorList>
    </citation>
    <scope>NUCLEOTIDE SEQUENCE</scope>
    <source>
        <strain evidence="3">4OHTPN</strain>
    </source>
</reference>
<dbReference type="AlphaFoldDB" id="A0AAU8GB20"/>
<accession>A0AAU8GB20</accession>
<feature type="transmembrane region" description="Helical" evidence="1">
    <location>
        <begin position="38"/>
        <end position="65"/>
    </location>
</feature>
<name>A0AAU8GB20_9CHLR</name>
<dbReference type="EMBL" id="CP159307">
    <property type="protein sequence ID" value="XCH33561.1"/>
    <property type="molecule type" value="Genomic_DNA"/>
</dbReference>
<keyword evidence="1" id="KW-0812">Transmembrane</keyword>
<feature type="domain" description="DUF8058" evidence="2">
    <location>
        <begin position="5"/>
        <end position="116"/>
    </location>
</feature>
<keyword evidence="1" id="KW-1133">Transmembrane helix</keyword>
<proteinExistence type="predicted"/>
<organism evidence="3">
    <name type="scientific">Dehalogenimonas sp. 4OHTPN</name>
    <dbReference type="NCBI Taxonomy" id="3166643"/>
    <lineage>
        <taxon>Bacteria</taxon>
        <taxon>Bacillati</taxon>
        <taxon>Chloroflexota</taxon>
        <taxon>Dehalococcoidia</taxon>
        <taxon>Dehalococcoidales</taxon>
        <taxon>Dehalococcoidaceae</taxon>
        <taxon>Dehalogenimonas</taxon>
    </lineage>
</organism>
<feature type="transmembrane region" description="Helical" evidence="1">
    <location>
        <begin position="100"/>
        <end position="118"/>
    </location>
</feature>
<gene>
    <name evidence="3" type="ORF">ABV300_01425</name>
</gene>
<dbReference type="Pfam" id="PF26247">
    <property type="entry name" value="DUF8058"/>
    <property type="match status" value="1"/>
</dbReference>
<evidence type="ECO:0000313" key="3">
    <source>
        <dbReference type="EMBL" id="XCH33561.1"/>
    </source>
</evidence>